<keyword evidence="15" id="KW-1185">Reference proteome</keyword>
<dbReference type="PANTHER" id="PTHR30544:SF5">
    <property type="entry name" value="RADICAL SAM CORE DOMAIN-CONTAINING PROTEIN"/>
    <property type="match status" value="1"/>
</dbReference>
<accession>E1R5B5</accession>
<feature type="domain" description="Radical SAM core" evidence="13">
    <location>
        <begin position="105"/>
        <end position="334"/>
    </location>
</feature>
<dbReference type="AlphaFoldDB" id="E1R5B5"/>
<sequence>MSPSYYPFPEGTDCASGLFPDEICRVFHLSPAFRGKQVFRALQQGISSWTQISTLSLNDRNRLSEEASLFSSVPTRFDEASDGSAKLLLELIDGRFVESVLLVDESGRKTACLSSQVGCAMRCAFCRTGTMGLLRNLSTGEILEQYYHLKNRYGEISNIVFMGMGEPLANLPPVQKAIAILNHPEGPGIGIRKITVSTCGIVDGIRSLSETALIPRLACSLVTADPKLRQRLMPVSKANPLPELKQALHFYQEKSKRRITLECVLLGGINSAEEQAQGVADFARGLSVLVNVIPWNPTEGLDFRPPSDQEIIRYRKRLEQAGIAVSRRYRRGSEINGACGQLAVLENRPDSSDPCR</sequence>
<dbReference type="InterPro" id="IPR040072">
    <property type="entry name" value="Methyltransferase_A"/>
</dbReference>
<organism evidence="14 15">
    <name type="scientific">Sediminispirochaeta smaragdinae (strain DSM 11293 / JCM 15392 / SEBR 4228)</name>
    <name type="common">Spirochaeta smaragdinae</name>
    <dbReference type="NCBI Taxonomy" id="573413"/>
    <lineage>
        <taxon>Bacteria</taxon>
        <taxon>Pseudomonadati</taxon>
        <taxon>Spirochaetota</taxon>
        <taxon>Spirochaetia</taxon>
        <taxon>Spirochaetales</taxon>
        <taxon>Spirochaetaceae</taxon>
        <taxon>Sediminispirochaeta</taxon>
    </lineage>
</organism>
<dbReference type="RefSeq" id="WP_013255702.1">
    <property type="nucleotide sequence ID" value="NC_014364.1"/>
</dbReference>
<evidence type="ECO:0000256" key="4">
    <source>
        <dbReference type="ARBA" id="ARBA00022485"/>
    </source>
</evidence>
<evidence type="ECO:0000313" key="15">
    <source>
        <dbReference type="Proteomes" id="UP000002318"/>
    </source>
</evidence>
<dbReference type="SFLD" id="SFLDF00275">
    <property type="entry name" value="adenosine_C2_methyltransferase"/>
    <property type="match status" value="1"/>
</dbReference>
<keyword evidence="5" id="KW-0963">Cytoplasm</keyword>
<dbReference type="HOGENOM" id="CLU_029101_0_0_12"/>
<keyword evidence="8" id="KW-0949">S-adenosyl-L-methionine</keyword>
<dbReference type="InterPro" id="IPR058240">
    <property type="entry name" value="rSAM_sf"/>
</dbReference>
<comment type="subcellular location">
    <subcellularLocation>
        <location evidence="2">Cytoplasm</location>
    </subcellularLocation>
</comment>
<evidence type="ECO:0000256" key="7">
    <source>
        <dbReference type="ARBA" id="ARBA00022679"/>
    </source>
</evidence>
<evidence type="ECO:0000256" key="6">
    <source>
        <dbReference type="ARBA" id="ARBA00022603"/>
    </source>
</evidence>
<evidence type="ECO:0000256" key="1">
    <source>
        <dbReference type="ARBA" id="ARBA00001966"/>
    </source>
</evidence>
<evidence type="ECO:0000256" key="11">
    <source>
        <dbReference type="ARBA" id="ARBA00023014"/>
    </source>
</evidence>
<keyword evidence="7" id="KW-0808">Transferase</keyword>
<proteinExistence type="inferred from homology"/>
<keyword evidence="4" id="KW-0004">4Fe-4S</keyword>
<dbReference type="InterPro" id="IPR004383">
    <property type="entry name" value="rRNA_lsu_MTrfase_RlmN/Cfr"/>
</dbReference>
<dbReference type="EMBL" id="CP002116">
    <property type="protein sequence ID" value="ADK82243.1"/>
    <property type="molecule type" value="Genomic_DNA"/>
</dbReference>
<dbReference type="Proteomes" id="UP000002318">
    <property type="component" value="Chromosome"/>
</dbReference>
<dbReference type="InterPro" id="IPR007197">
    <property type="entry name" value="rSAM"/>
</dbReference>
<dbReference type="SFLD" id="SFLDS00029">
    <property type="entry name" value="Radical_SAM"/>
    <property type="match status" value="1"/>
</dbReference>
<dbReference type="PIRSF" id="PIRSF006004">
    <property type="entry name" value="CHP00048"/>
    <property type="match status" value="1"/>
</dbReference>
<evidence type="ECO:0000256" key="3">
    <source>
        <dbReference type="ARBA" id="ARBA00007544"/>
    </source>
</evidence>
<dbReference type="Gene3D" id="3.20.20.70">
    <property type="entry name" value="Aldolase class I"/>
    <property type="match status" value="1"/>
</dbReference>
<name>E1R5B5_SEDSS</name>
<keyword evidence="10" id="KW-0408">Iron</keyword>
<dbReference type="OrthoDB" id="9793973at2"/>
<dbReference type="GO" id="GO:0005737">
    <property type="term" value="C:cytoplasm"/>
    <property type="evidence" value="ECO:0007669"/>
    <property type="project" value="UniProtKB-SubCell"/>
</dbReference>
<evidence type="ECO:0000256" key="2">
    <source>
        <dbReference type="ARBA" id="ARBA00004496"/>
    </source>
</evidence>
<dbReference type="InterPro" id="IPR013785">
    <property type="entry name" value="Aldolase_TIM"/>
</dbReference>
<gene>
    <name evidence="14" type="ordered locus">Spirs_3145</name>
</gene>
<evidence type="ECO:0000256" key="10">
    <source>
        <dbReference type="ARBA" id="ARBA00023004"/>
    </source>
</evidence>
<dbReference type="GO" id="GO:0070475">
    <property type="term" value="P:rRNA base methylation"/>
    <property type="evidence" value="ECO:0007669"/>
    <property type="project" value="TreeGrafter"/>
</dbReference>
<evidence type="ECO:0000259" key="13">
    <source>
        <dbReference type="PROSITE" id="PS51918"/>
    </source>
</evidence>
<dbReference type="STRING" id="573413.Spirs_3145"/>
<dbReference type="Pfam" id="PF04055">
    <property type="entry name" value="Radical_SAM"/>
    <property type="match status" value="1"/>
</dbReference>
<evidence type="ECO:0000256" key="8">
    <source>
        <dbReference type="ARBA" id="ARBA00022691"/>
    </source>
</evidence>
<keyword evidence="11" id="KW-0411">Iron-sulfur</keyword>
<dbReference type="GO" id="GO:0008173">
    <property type="term" value="F:RNA methyltransferase activity"/>
    <property type="evidence" value="ECO:0007669"/>
    <property type="project" value="InterPro"/>
</dbReference>
<evidence type="ECO:0000256" key="5">
    <source>
        <dbReference type="ARBA" id="ARBA00022490"/>
    </source>
</evidence>
<dbReference type="GO" id="GO:0051539">
    <property type="term" value="F:4 iron, 4 sulfur cluster binding"/>
    <property type="evidence" value="ECO:0007669"/>
    <property type="project" value="UniProtKB-KW"/>
</dbReference>
<dbReference type="GO" id="GO:0030488">
    <property type="term" value="P:tRNA methylation"/>
    <property type="evidence" value="ECO:0007669"/>
    <property type="project" value="TreeGrafter"/>
</dbReference>
<comment type="similarity">
    <text evidence="3">Belongs to the radical SAM superfamily. RlmN family.</text>
</comment>
<protein>
    <submittedName>
        <fullName evidence="14">Radical SAM enzyme, Cfr family</fullName>
    </submittedName>
</protein>
<keyword evidence="9" id="KW-0479">Metal-binding</keyword>
<dbReference type="KEGG" id="ssm:Spirs_3145"/>
<dbReference type="SUPFAM" id="SSF102114">
    <property type="entry name" value="Radical SAM enzymes"/>
    <property type="match status" value="1"/>
</dbReference>
<dbReference type="SFLD" id="SFLDG01062">
    <property type="entry name" value="methyltransferase_(Class_A)"/>
    <property type="match status" value="1"/>
</dbReference>
<reference evidence="14 15" key="1">
    <citation type="journal article" date="2010" name="Stand. Genomic Sci.">
        <title>Complete genome sequence of Spirochaeta smaragdinae type strain (SEBR 4228).</title>
        <authorList>
            <person name="Mavromatis K."/>
            <person name="Yasawong M."/>
            <person name="Chertkov O."/>
            <person name="Lapidus A."/>
            <person name="Lucas S."/>
            <person name="Nolan M."/>
            <person name="Del Rio T.G."/>
            <person name="Tice H."/>
            <person name="Cheng J.F."/>
            <person name="Pitluck S."/>
            <person name="Liolios K."/>
            <person name="Ivanova N."/>
            <person name="Tapia R."/>
            <person name="Han C."/>
            <person name="Bruce D."/>
            <person name="Goodwin L."/>
            <person name="Pati A."/>
            <person name="Chen A."/>
            <person name="Palaniappan K."/>
            <person name="Land M."/>
            <person name="Hauser L."/>
            <person name="Chang Y.J."/>
            <person name="Jeffries C.D."/>
            <person name="Detter J.C."/>
            <person name="Rohde M."/>
            <person name="Brambilla E."/>
            <person name="Spring S."/>
            <person name="Goker M."/>
            <person name="Sikorski J."/>
            <person name="Woyke T."/>
            <person name="Bristow J."/>
            <person name="Eisen J.A."/>
            <person name="Markowitz V."/>
            <person name="Hugenholtz P."/>
            <person name="Klenk H.P."/>
            <person name="Kyrpides N.C."/>
        </authorList>
    </citation>
    <scope>NUCLEOTIDE SEQUENCE [LARGE SCALE GENOMIC DNA]</scope>
    <source>
        <strain evidence="15">DSM 11293 / JCM 15392 / SEBR 4228</strain>
    </source>
</reference>
<comment type="cofactor">
    <cofactor evidence="1">
        <name>[4Fe-4S] cluster</name>
        <dbReference type="ChEBI" id="CHEBI:49883"/>
    </cofactor>
</comment>
<keyword evidence="12" id="KW-1015">Disulfide bond</keyword>
<keyword evidence="6" id="KW-0489">Methyltransferase</keyword>
<dbReference type="GO" id="GO:0046872">
    <property type="term" value="F:metal ion binding"/>
    <property type="evidence" value="ECO:0007669"/>
    <property type="project" value="UniProtKB-KW"/>
</dbReference>
<dbReference type="eggNOG" id="COG0820">
    <property type="taxonomic scope" value="Bacteria"/>
</dbReference>
<dbReference type="PROSITE" id="PS51918">
    <property type="entry name" value="RADICAL_SAM"/>
    <property type="match status" value="1"/>
</dbReference>
<evidence type="ECO:0000256" key="12">
    <source>
        <dbReference type="ARBA" id="ARBA00023157"/>
    </source>
</evidence>
<evidence type="ECO:0000256" key="9">
    <source>
        <dbReference type="ARBA" id="ARBA00022723"/>
    </source>
</evidence>
<dbReference type="PANTHER" id="PTHR30544">
    <property type="entry name" value="23S RRNA METHYLTRANSFERASE"/>
    <property type="match status" value="1"/>
</dbReference>
<evidence type="ECO:0000313" key="14">
    <source>
        <dbReference type="EMBL" id="ADK82243.1"/>
    </source>
</evidence>